<protein>
    <submittedName>
        <fullName evidence="3">Wsv414-like protein</fullName>
    </submittedName>
</protein>
<sequence length="108" mass="11909">MPGPVVTQSGDASPLSPPPPLHRDPNGGNGRNCCISSMQVMTVMVILSIFIIAICNVHFGPRRQVDIGTKKYFYVNRYRDIGTIIACLIGLITSVSSTYMCFRKFNNK</sequence>
<feature type="transmembrane region" description="Helical" evidence="2">
    <location>
        <begin position="81"/>
        <end position="102"/>
    </location>
</feature>
<feature type="compositionally biased region" description="Polar residues" evidence="1">
    <location>
        <begin position="1"/>
        <end position="11"/>
    </location>
</feature>
<keyword evidence="2" id="KW-1133">Transmembrane helix</keyword>
<feature type="region of interest" description="Disordered" evidence="1">
    <location>
        <begin position="1"/>
        <end position="28"/>
    </location>
</feature>
<keyword evidence="2" id="KW-0812">Transmembrane</keyword>
<keyword evidence="2" id="KW-0472">Membrane</keyword>
<evidence type="ECO:0000256" key="1">
    <source>
        <dbReference type="SAM" id="MobiDB-lite"/>
    </source>
</evidence>
<name>A0A9C7F6T8_9VIRU</name>
<evidence type="ECO:0000313" key="3">
    <source>
        <dbReference type="EMBL" id="BDT62456.1"/>
    </source>
</evidence>
<organism evidence="3">
    <name type="scientific">Melicertus latisulcatus pemonivirus</name>
    <dbReference type="NCBI Taxonomy" id="2984278"/>
    <lineage>
        <taxon>Viruses</taxon>
        <taxon>Viruses incertae sedis</taxon>
        <taxon>Naldaviricetes</taxon>
        <taxon>Nimaviridae</taxon>
    </lineage>
</organism>
<accession>A0A9C7F6T8</accession>
<proteinExistence type="predicted"/>
<dbReference type="EMBL" id="LC738875">
    <property type="protein sequence ID" value="BDT62456.1"/>
    <property type="molecule type" value="Genomic_DNA"/>
</dbReference>
<evidence type="ECO:0000256" key="2">
    <source>
        <dbReference type="SAM" id="Phobius"/>
    </source>
</evidence>
<reference evidence="3" key="1">
    <citation type="submission" date="2022-10" db="EMBL/GenBank/DDBJ databases">
        <title>Genome sequences of endogenous nimaviruses in decapod crustaceans.</title>
        <authorList>
            <person name="Kawato S."/>
            <person name="Nozaki R."/>
            <person name="Kondo H."/>
            <person name="Hirono I."/>
        </authorList>
    </citation>
    <scope>NUCLEOTIDE SEQUENCE</scope>
    <source>
        <strain evidence="3">Okinawa2016</strain>
    </source>
</reference>
<feature type="transmembrane region" description="Helical" evidence="2">
    <location>
        <begin position="40"/>
        <end position="61"/>
    </location>
</feature>